<evidence type="ECO:0000313" key="9">
    <source>
        <dbReference type="EMBL" id="EGL83842.1"/>
    </source>
</evidence>
<reference evidence="9 10" key="1">
    <citation type="journal article" date="2011" name="J. Bacteriol.">
        <title>Draft genome sequence of the thermoalkaliphilic Caldalkalibacillus thermarum strain TA2.A1.</title>
        <authorList>
            <person name="Kalamorz F."/>
            <person name="Keis S."/>
            <person name="McMillan D.G."/>
            <person name="Olsson K."/>
            <person name="Stanton J.A."/>
            <person name="Stockwell P."/>
            <person name="Black M.A."/>
            <person name="Klingeman D.M."/>
            <person name="Land M.L."/>
            <person name="Han C.S."/>
            <person name="Martin S.L."/>
            <person name="Becher S.A."/>
            <person name="Peddie C.J."/>
            <person name="Morgan H.W."/>
            <person name="Matthies D."/>
            <person name="Preiss L."/>
            <person name="Meier T."/>
            <person name="Brown S.D."/>
            <person name="Cook G.M."/>
        </authorList>
    </citation>
    <scope>NUCLEOTIDE SEQUENCE [LARGE SCALE GENOMIC DNA]</scope>
    <source>
        <strain evidence="9 10">TA2.A1</strain>
    </source>
</reference>
<keyword evidence="5 7" id="KW-1133">Transmembrane helix</keyword>
<accession>F5L4A1</accession>
<evidence type="ECO:0000259" key="8">
    <source>
        <dbReference type="Pfam" id="PF00892"/>
    </source>
</evidence>
<dbReference type="InterPro" id="IPR000620">
    <property type="entry name" value="EamA_dom"/>
</dbReference>
<dbReference type="GO" id="GO:0005886">
    <property type="term" value="C:plasma membrane"/>
    <property type="evidence" value="ECO:0007669"/>
    <property type="project" value="UniProtKB-SubCell"/>
</dbReference>
<dbReference type="InterPro" id="IPR050638">
    <property type="entry name" value="AA-Vitamin_Transporters"/>
</dbReference>
<proteinExistence type="inferred from homology"/>
<comment type="caution">
    <text evidence="9">The sequence shown here is derived from an EMBL/GenBank/DDBJ whole genome shotgun (WGS) entry which is preliminary data.</text>
</comment>
<keyword evidence="6 7" id="KW-0472">Membrane</keyword>
<feature type="transmembrane region" description="Helical" evidence="7">
    <location>
        <begin position="12"/>
        <end position="33"/>
    </location>
</feature>
<feature type="transmembrane region" description="Helical" evidence="7">
    <location>
        <begin position="100"/>
        <end position="121"/>
    </location>
</feature>
<feature type="transmembrane region" description="Helical" evidence="7">
    <location>
        <begin position="128"/>
        <end position="149"/>
    </location>
</feature>
<organism evidence="9 10">
    <name type="scientific">Caldalkalibacillus thermarum (strain TA2.A1)</name>
    <dbReference type="NCBI Taxonomy" id="986075"/>
    <lineage>
        <taxon>Bacteria</taxon>
        <taxon>Bacillati</taxon>
        <taxon>Bacillota</taxon>
        <taxon>Bacilli</taxon>
        <taxon>Bacillales</taxon>
        <taxon>Bacillaceae</taxon>
        <taxon>Caldalkalibacillus</taxon>
    </lineage>
</organism>
<dbReference type="PANTHER" id="PTHR32322:SF18">
    <property type="entry name" value="S-ADENOSYLMETHIONINE_S-ADENOSYLHOMOCYSTEINE TRANSPORTER"/>
    <property type="match status" value="1"/>
</dbReference>
<dbReference type="RefSeq" id="WP_007502989.1">
    <property type="nucleotide sequence ID" value="NZ_AFCE01000077.1"/>
</dbReference>
<feature type="transmembrane region" description="Helical" evidence="7">
    <location>
        <begin position="188"/>
        <end position="208"/>
    </location>
</feature>
<feature type="transmembrane region" description="Helical" evidence="7">
    <location>
        <begin position="39"/>
        <end position="60"/>
    </location>
</feature>
<keyword evidence="3" id="KW-1003">Cell membrane</keyword>
<evidence type="ECO:0000256" key="5">
    <source>
        <dbReference type="ARBA" id="ARBA00022989"/>
    </source>
</evidence>
<name>F5L4A1_CALTT</name>
<comment type="similarity">
    <text evidence="2">Belongs to the EamA transporter family.</text>
</comment>
<feature type="transmembrane region" description="Helical" evidence="7">
    <location>
        <begin position="278"/>
        <end position="296"/>
    </location>
</feature>
<dbReference type="EMBL" id="AFCE01000077">
    <property type="protein sequence ID" value="EGL83842.1"/>
    <property type="molecule type" value="Genomic_DNA"/>
</dbReference>
<dbReference type="AlphaFoldDB" id="F5L4A1"/>
<evidence type="ECO:0000256" key="2">
    <source>
        <dbReference type="ARBA" id="ARBA00007362"/>
    </source>
</evidence>
<sequence>MKTATHSSWGIYFLMLFVPLFWGGAFPAAQHVITEISPITAAAIRFGAAGLILLLISLYRSEWNFKEIKQRWAGLLLMALTGIFAYNAFFFYALNYTSAINGSLIMATTPILMTLGAVLFLKEPWHMRLGIGLLLSLTGVLLVVTQGSLRTLLSLSYNMGDLLFILALVSWVTHGLIGKIVMRGITPLLTTTFTSLVGSVGLLIWSLFEGGWRSVPLMSVQAWLEMMYMIVFATVLAFFLWNKGVHEIGASIASMFMNLVPINASWIAVAFYGSTITWKQITGMLLVITSVFLVAGSKKKHEPVKHQKLTSEVQS</sequence>
<evidence type="ECO:0000256" key="7">
    <source>
        <dbReference type="SAM" id="Phobius"/>
    </source>
</evidence>
<evidence type="ECO:0000256" key="1">
    <source>
        <dbReference type="ARBA" id="ARBA00004651"/>
    </source>
</evidence>
<dbReference type="eggNOG" id="COG0697">
    <property type="taxonomic scope" value="Bacteria"/>
</dbReference>
<feature type="transmembrane region" description="Helical" evidence="7">
    <location>
        <begin position="155"/>
        <end position="176"/>
    </location>
</feature>
<evidence type="ECO:0000313" key="10">
    <source>
        <dbReference type="Proteomes" id="UP000010716"/>
    </source>
</evidence>
<evidence type="ECO:0000256" key="3">
    <source>
        <dbReference type="ARBA" id="ARBA00022475"/>
    </source>
</evidence>
<protein>
    <recommendedName>
        <fullName evidence="8">EamA domain-containing protein</fullName>
    </recommendedName>
</protein>
<evidence type="ECO:0000256" key="4">
    <source>
        <dbReference type="ARBA" id="ARBA00022692"/>
    </source>
</evidence>
<dbReference type="PANTHER" id="PTHR32322">
    <property type="entry name" value="INNER MEMBRANE TRANSPORTER"/>
    <property type="match status" value="1"/>
</dbReference>
<feature type="domain" description="EamA" evidence="8">
    <location>
        <begin position="12"/>
        <end position="145"/>
    </location>
</feature>
<dbReference type="Pfam" id="PF00892">
    <property type="entry name" value="EamA"/>
    <property type="match status" value="2"/>
</dbReference>
<evidence type="ECO:0000256" key="6">
    <source>
        <dbReference type="ARBA" id="ARBA00023136"/>
    </source>
</evidence>
<dbReference type="InterPro" id="IPR037185">
    <property type="entry name" value="EmrE-like"/>
</dbReference>
<feature type="transmembrane region" description="Helical" evidence="7">
    <location>
        <begin position="220"/>
        <end position="241"/>
    </location>
</feature>
<feature type="transmembrane region" description="Helical" evidence="7">
    <location>
        <begin position="72"/>
        <end position="94"/>
    </location>
</feature>
<feature type="transmembrane region" description="Helical" evidence="7">
    <location>
        <begin position="248"/>
        <end position="272"/>
    </location>
</feature>
<keyword evidence="4 7" id="KW-0812">Transmembrane</keyword>
<gene>
    <name evidence="9" type="ORF">CathTA2_0613</name>
</gene>
<dbReference type="Proteomes" id="UP000010716">
    <property type="component" value="Unassembled WGS sequence"/>
</dbReference>
<dbReference type="SUPFAM" id="SSF103481">
    <property type="entry name" value="Multidrug resistance efflux transporter EmrE"/>
    <property type="match status" value="2"/>
</dbReference>
<feature type="domain" description="EamA" evidence="8">
    <location>
        <begin position="159"/>
        <end position="294"/>
    </location>
</feature>
<comment type="subcellular location">
    <subcellularLocation>
        <location evidence="1">Cell membrane</location>
        <topology evidence="1">Multi-pass membrane protein</topology>
    </subcellularLocation>
</comment>